<feature type="domain" description="Ribosomal RNA small subunit methyltransferase E methyltransferase" evidence="11">
    <location>
        <begin position="76"/>
        <end position="230"/>
    </location>
</feature>
<dbReference type="SUPFAM" id="SSF75217">
    <property type="entry name" value="alpha/beta knot"/>
    <property type="match status" value="1"/>
</dbReference>
<comment type="similarity">
    <text evidence="2 10">Belongs to the RNA methyltransferase RsmE family.</text>
</comment>
<keyword evidence="7 10" id="KW-0949">S-adenosyl-L-methionine</keyword>
<keyword evidence="4 10" id="KW-0698">rRNA processing</keyword>
<dbReference type="Gene3D" id="3.40.1280.10">
    <property type="match status" value="1"/>
</dbReference>
<organism evidence="12 13">
    <name type="scientific">Halobacteriovorax marinus</name>
    <dbReference type="NCBI Taxonomy" id="97084"/>
    <lineage>
        <taxon>Bacteria</taxon>
        <taxon>Pseudomonadati</taxon>
        <taxon>Bdellovibrionota</taxon>
        <taxon>Bacteriovoracia</taxon>
        <taxon>Bacteriovoracales</taxon>
        <taxon>Halobacteriovoraceae</taxon>
        <taxon>Halobacteriovorax</taxon>
    </lineage>
</organism>
<dbReference type="InterPro" id="IPR006700">
    <property type="entry name" value="RsmE"/>
</dbReference>
<keyword evidence="6 10" id="KW-0808">Transferase</keyword>
<keyword evidence="3 10" id="KW-0963">Cytoplasm</keyword>
<dbReference type="InterPro" id="IPR029026">
    <property type="entry name" value="tRNA_m1G_MTases_N"/>
</dbReference>
<evidence type="ECO:0000256" key="2">
    <source>
        <dbReference type="ARBA" id="ARBA00005528"/>
    </source>
</evidence>
<dbReference type="GO" id="GO:0070042">
    <property type="term" value="F:rRNA (uridine-N3-)-methyltransferase activity"/>
    <property type="evidence" value="ECO:0007669"/>
    <property type="project" value="TreeGrafter"/>
</dbReference>
<evidence type="ECO:0000256" key="7">
    <source>
        <dbReference type="ARBA" id="ARBA00022691"/>
    </source>
</evidence>
<name>A0A1Y5FB22_9BACT</name>
<evidence type="ECO:0000259" key="11">
    <source>
        <dbReference type="Pfam" id="PF04452"/>
    </source>
</evidence>
<evidence type="ECO:0000313" key="13">
    <source>
        <dbReference type="Proteomes" id="UP000196531"/>
    </source>
</evidence>
<dbReference type="PANTHER" id="PTHR30027">
    <property type="entry name" value="RIBOSOMAL RNA SMALL SUBUNIT METHYLTRANSFERASE E"/>
    <property type="match status" value="1"/>
</dbReference>
<sequence>MNSICFFEHEINDKSLIELNDSKRLNHLNIHLKVKPEDLLKITILNKGIFEAKVLEINEKSAILKIEERINGLEGQFHLAIGLSRPQTIKKVLEHATTFGVKSFHLFKATLSEKSYLQSKIYENEKYLEYMIDGLAQSKTYFQIPDFHLSKYLDFKQFAKFENKFFLSLNSTETFNQLALEKIQNPLIAIGPERGWTKQEEQKLIENGFHPIGISRSTLRVEHAVFSSLGQLEMIYLNSKKGPIISKS</sequence>
<dbReference type="EMBL" id="MAAO01000006">
    <property type="protein sequence ID" value="OUR96179.1"/>
    <property type="molecule type" value="Genomic_DNA"/>
</dbReference>
<dbReference type="GO" id="GO:0070475">
    <property type="term" value="P:rRNA base methylation"/>
    <property type="evidence" value="ECO:0007669"/>
    <property type="project" value="TreeGrafter"/>
</dbReference>
<evidence type="ECO:0000256" key="6">
    <source>
        <dbReference type="ARBA" id="ARBA00022679"/>
    </source>
</evidence>
<dbReference type="PIRSF" id="PIRSF015601">
    <property type="entry name" value="MTase_slr0722"/>
    <property type="match status" value="1"/>
</dbReference>
<evidence type="ECO:0000256" key="3">
    <source>
        <dbReference type="ARBA" id="ARBA00022490"/>
    </source>
</evidence>
<reference evidence="13" key="1">
    <citation type="journal article" date="2017" name="Proc. Natl. Acad. Sci. U.S.A.">
        <title>Simulation of Deepwater Horizon oil plume reveals substrate specialization within a complex community of hydrocarbon-degraders.</title>
        <authorList>
            <person name="Hu P."/>
            <person name="Dubinsky E.A."/>
            <person name="Probst A.J."/>
            <person name="Wang J."/>
            <person name="Sieber C.M.K."/>
            <person name="Tom L.M."/>
            <person name="Gardinali P."/>
            <person name="Banfield J.F."/>
            <person name="Atlas R.M."/>
            <person name="Andersen G.L."/>
        </authorList>
    </citation>
    <scope>NUCLEOTIDE SEQUENCE [LARGE SCALE GENOMIC DNA]</scope>
</reference>
<dbReference type="EC" id="2.1.1.193" evidence="10"/>
<dbReference type="InterPro" id="IPR029028">
    <property type="entry name" value="Alpha/beta_knot_MTases"/>
</dbReference>
<evidence type="ECO:0000313" key="12">
    <source>
        <dbReference type="EMBL" id="OUR96179.1"/>
    </source>
</evidence>
<dbReference type="AlphaFoldDB" id="A0A1Y5FB22"/>
<dbReference type="Pfam" id="PF04452">
    <property type="entry name" value="Methyltrans_RNA"/>
    <property type="match status" value="1"/>
</dbReference>
<dbReference type="CDD" id="cd18084">
    <property type="entry name" value="RsmE-like"/>
    <property type="match status" value="1"/>
</dbReference>
<proteinExistence type="inferred from homology"/>
<comment type="function">
    <text evidence="8 10">Specifically methylates the N3 position of the uracil ring of uridine 1498 (m3U1498) in 16S rRNA. Acts on the fully assembled 30S ribosomal subunit.</text>
</comment>
<evidence type="ECO:0000256" key="5">
    <source>
        <dbReference type="ARBA" id="ARBA00022603"/>
    </source>
</evidence>
<dbReference type="Proteomes" id="UP000196531">
    <property type="component" value="Unassembled WGS sequence"/>
</dbReference>
<evidence type="ECO:0000256" key="8">
    <source>
        <dbReference type="ARBA" id="ARBA00025699"/>
    </source>
</evidence>
<evidence type="ECO:0000256" key="4">
    <source>
        <dbReference type="ARBA" id="ARBA00022552"/>
    </source>
</evidence>
<dbReference type="PANTHER" id="PTHR30027:SF3">
    <property type="entry name" value="16S RRNA (URACIL(1498)-N(3))-METHYLTRANSFERASE"/>
    <property type="match status" value="1"/>
</dbReference>
<evidence type="ECO:0000256" key="1">
    <source>
        <dbReference type="ARBA" id="ARBA00004496"/>
    </source>
</evidence>
<gene>
    <name evidence="12" type="ORF">A9Q84_07405</name>
</gene>
<comment type="caution">
    <text evidence="12">The sequence shown here is derived from an EMBL/GenBank/DDBJ whole genome shotgun (WGS) entry which is preliminary data.</text>
</comment>
<comment type="catalytic activity">
    <reaction evidence="9 10">
        <text>uridine(1498) in 16S rRNA + S-adenosyl-L-methionine = N(3)-methyluridine(1498) in 16S rRNA + S-adenosyl-L-homocysteine + H(+)</text>
        <dbReference type="Rhea" id="RHEA:42920"/>
        <dbReference type="Rhea" id="RHEA-COMP:10283"/>
        <dbReference type="Rhea" id="RHEA-COMP:10284"/>
        <dbReference type="ChEBI" id="CHEBI:15378"/>
        <dbReference type="ChEBI" id="CHEBI:57856"/>
        <dbReference type="ChEBI" id="CHEBI:59789"/>
        <dbReference type="ChEBI" id="CHEBI:65315"/>
        <dbReference type="ChEBI" id="CHEBI:74502"/>
        <dbReference type="EC" id="2.1.1.193"/>
    </reaction>
</comment>
<dbReference type="InterPro" id="IPR046886">
    <property type="entry name" value="RsmE_MTase_dom"/>
</dbReference>
<keyword evidence="5 10" id="KW-0489">Methyltransferase</keyword>
<comment type="subcellular location">
    <subcellularLocation>
        <location evidence="1 10">Cytoplasm</location>
    </subcellularLocation>
</comment>
<dbReference type="NCBIfam" id="TIGR00046">
    <property type="entry name" value="RsmE family RNA methyltransferase"/>
    <property type="match status" value="1"/>
</dbReference>
<evidence type="ECO:0000256" key="10">
    <source>
        <dbReference type="PIRNR" id="PIRNR015601"/>
    </source>
</evidence>
<dbReference type="GO" id="GO:0005737">
    <property type="term" value="C:cytoplasm"/>
    <property type="evidence" value="ECO:0007669"/>
    <property type="project" value="UniProtKB-SubCell"/>
</dbReference>
<protein>
    <recommendedName>
        <fullName evidence="10">Ribosomal RNA small subunit methyltransferase E</fullName>
        <ecNumber evidence="10">2.1.1.193</ecNumber>
    </recommendedName>
</protein>
<accession>A0A1Y5FB22</accession>
<evidence type="ECO:0000256" key="9">
    <source>
        <dbReference type="ARBA" id="ARBA00047944"/>
    </source>
</evidence>